<evidence type="ECO:0000313" key="1">
    <source>
        <dbReference type="EMBL" id="CAB1435202.1"/>
    </source>
</evidence>
<sequence length="116" mass="12988">MGPTGPALVYRPWTDADMTEALNHLPDPRNSDTAFALKLETFCHEFMPTVSEIRRLLTKKLGPTDFAKIRQHCGGDLRLTSPDWEDAGNAAYVNALNTLFNALKTAFPNKIEKGRR</sequence>
<evidence type="ECO:0000313" key="2">
    <source>
        <dbReference type="Proteomes" id="UP001153269"/>
    </source>
</evidence>
<gene>
    <name evidence="1" type="ORF">PLEPLA_LOCUS23292</name>
</gene>
<dbReference type="EMBL" id="CADEAL010001746">
    <property type="protein sequence ID" value="CAB1435202.1"/>
    <property type="molecule type" value="Genomic_DNA"/>
</dbReference>
<comment type="caution">
    <text evidence="1">The sequence shown here is derived from an EMBL/GenBank/DDBJ whole genome shotgun (WGS) entry which is preliminary data.</text>
</comment>
<dbReference type="AlphaFoldDB" id="A0A9N7YRW1"/>
<proteinExistence type="predicted"/>
<protein>
    <submittedName>
        <fullName evidence="1">Uncharacterized protein</fullName>
    </submittedName>
</protein>
<reference evidence="1" key="1">
    <citation type="submission" date="2020-03" db="EMBL/GenBank/DDBJ databases">
        <authorList>
            <person name="Weist P."/>
        </authorList>
    </citation>
    <scope>NUCLEOTIDE SEQUENCE</scope>
</reference>
<accession>A0A9N7YRW1</accession>
<keyword evidence="2" id="KW-1185">Reference proteome</keyword>
<dbReference type="Proteomes" id="UP001153269">
    <property type="component" value="Unassembled WGS sequence"/>
</dbReference>
<name>A0A9N7YRW1_PLEPL</name>
<organism evidence="1 2">
    <name type="scientific">Pleuronectes platessa</name>
    <name type="common">European plaice</name>
    <dbReference type="NCBI Taxonomy" id="8262"/>
    <lineage>
        <taxon>Eukaryota</taxon>
        <taxon>Metazoa</taxon>
        <taxon>Chordata</taxon>
        <taxon>Craniata</taxon>
        <taxon>Vertebrata</taxon>
        <taxon>Euteleostomi</taxon>
        <taxon>Actinopterygii</taxon>
        <taxon>Neopterygii</taxon>
        <taxon>Teleostei</taxon>
        <taxon>Neoteleostei</taxon>
        <taxon>Acanthomorphata</taxon>
        <taxon>Carangaria</taxon>
        <taxon>Pleuronectiformes</taxon>
        <taxon>Pleuronectoidei</taxon>
        <taxon>Pleuronectidae</taxon>
        <taxon>Pleuronectes</taxon>
    </lineage>
</organism>